<reference evidence="2" key="1">
    <citation type="journal article" date="2019" name="Int. J. Syst. Evol. Microbiol.">
        <title>The Global Catalogue of Microorganisms (GCM) 10K type strain sequencing project: providing services to taxonomists for standard genome sequencing and annotation.</title>
        <authorList>
            <consortium name="The Broad Institute Genomics Platform"/>
            <consortium name="The Broad Institute Genome Sequencing Center for Infectious Disease"/>
            <person name="Wu L."/>
            <person name="Ma J."/>
        </authorList>
    </citation>
    <scope>NUCLEOTIDE SEQUENCE [LARGE SCALE GENOMIC DNA]</scope>
    <source>
        <strain evidence="2">CGMCC 4.7677</strain>
    </source>
</reference>
<dbReference type="InterPro" id="IPR027396">
    <property type="entry name" value="DsrEFH-like"/>
</dbReference>
<protein>
    <recommendedName>
        <fullName evidence="3">Peroxiredoxin</fullName>
    </recommendedName>
</protein>
<sequence length="121" mass="12813">MPSKAVISLSTGLEDPEKVTVAFLVAVGAAETGRETLMFLTKEAVRLALPGTATGVACDGCPPLADLVKRYETAGGRYFVCPICFNAKQLDPETLIGGAELNGTVPMWNWIGDEPATTFSY</sequence>
<dbReference type="RefSeq" id="WP_191243524.1">
    <property type="nucleotide sequence ID" value="NZ_BNAU01000001.1"/>
</dbReference>
<dbReference type="EMBL" id="BNAU01000001">
    <property type="protein sequence ID" value="GHE83510.1"/>
    <property type="molecule type" value="Genomic_DNA"/>
</dbReference>
<proteinExistence type="predicted"/>
<dbReference type="Pfam" id="PF02635">
    <property type="entry name" value="DsrE"/>
    <property type="match status" value="1"/>
</dbReference>
<dbReference type="InterPro" id="IPR003787">
    <property type="entry name" value="Sulphur_relay_DsrE/F-like"/>
</dbReference>
<comment type="caution">
    <text evidence="1">The sequence shown here is derived from an EMBL/GenBank/DDBJ whole genome shotgun (WGS) entry which is preliminary data.</text>
</comment>
<gene>
    <name evidence="1" type="ORF">GCM10017786_13330</name>
</gene>
<keyword evidence="2" id="KW-1185">Reference proteome</keyword>
<name>A0ABQ3IJ86_9PSEU</name>
<dbReference type="SUPFAM" id="SSF75169">
    <property type="entry name" value="DsrEFH-like"/>
    <property type="match status" value="1"/>
</dbReference>
<evidence type="ECO:0000313" key="1">
    <source>
        <dbReference type="EMBL" id="GHE83510.1"/>
    </source>
</evidence>
<dbReference type="Proteomes" id="UP000605897">
    <property type="component" value="Unassembled WGS sequence"/>
</dbReference>
<accession>A0ABQ3IJ86</accession>
<evidence type="ECO:0000313" key="2">
    <source>
        <dbReference type="Proteomes" id="UP000605897"/>
    </source>
</evidence>
<evidence type="ECO:0008006" key="3">
    <source>
        <dbReference type="Google" id="ProtNLM"/>
    </source>
</evidence>
<organism evidence="1 2">
    <name type="scientific">Amycolatopsis deserti</name>
    <dbReference type="NCBI Taxonomy" id="185696"/>
    <lineage>
        <taxon>Bacteria</taxon>
        <taxon>Bacillati</taxon>
        <taxon>Actinomycetota</taxon>
        <taxon>Actinomycetes</taxon>
        <taxon>Pseudonocardiales</taxon>
        <taxon>Pseudonocardiaceae</taxon>
        <taxon>Amycolatopsis</taxon>
    </lineage>
</organism>
<dbReference type="Gene3D" id="3.40.1260.10">
    <property type="entry name" value="DsrEFH-like"/>
    <property type="match status" value="1"/>
</dbReference>